<dbReference type="EMBL" id="FXZE01000015">
    <property type="protein sequence ID" value="SMX96926.1"/>
    <property type="molecule type" value="Genomic_DNA"/>
</dbReference>
<dbReference type="Proteomes" id="UP000234342">
    <property type="component" value="Unassembled WGS sequence"/>
</dbReference>
<name>A0A2H1KB59_9MICO</name>
<protein>
    <submittedName>
        <fullName evidence="1">Uncharacterized protein</fullName>
    </submittedName>
</protein>
<proteinExistence type="predicted"/>
<accession>A0A2H1KB59</accession>
<sequence length="105" mass="11899">MDKTTGGQGLERPMLCQVCGRFAEVQWHSISRDEDYATRCETERTADDVGYWLCTDVCHQAVHELMKEDTGPGRSVRAIGRMIERLASAVTTGQRSYRRQAFGEK</sequence>
<keyword evidence="2" id="KW-1185">Reference proteome</keyword>
<gene>
    <name evidence="1" type="ORF">BANT10_02885</name>
</gene>
<dbReference type="AlphaFoldDB" id="A0A2H1KB59"/>
<evidence type="ECO:0000313" key="2">
    <source>
        <dbReference type="Proteomes" id="UP000234342"/>
    </source>
</evidence>
<organism evidence="1 2">
    <name type="scientific">Brevibacterium antiquum</name>
    <dbReference type="NCBI Taxonomy" id="234835"/>
    <lineage>
        <taxon>Bacteria</taxon>
        <taxon>Bacillati</taxon>
        <taxon>Actinomycetota</taxon>
        <taxon>Actinomycetes</taxon>
        <taxon>Micrococcales</taxon>
        <taxon>Brevibacteriaceae</taxon>
        <taxon>Brevibacterium</taxon>
    </lineage>
</organism>
<evidence type="ECO:0000313" key="1">
    <source>
        <dbReference type="EMBL" id="SMX96926.1"/>
    </source>
</evidence>
<reference evidence="2" key="1">
    <citation type="submission" date="2017-03" db="EMBL/GenBank/DDBJ databases">
        <authorList>
            <person name="Monnet C."/>
        </authorList>
    </citation>
    <scope>NUCLEOTIDE SEQUENCE [LARGE SCALE GENOMIC DNA]</scope>
    <source>
        <strain evidence="2">P10</strain>
    </source>
</reference>